<sequence length="180" mass="18998">MSINEIFGLSFVMITILVLGINLHSDAFSQENKKKYDMVLPSQNYNSIGFANEIVGEILNNGTDTAKSVEISAVFYNDSGIIGSEKGRLDHTTINSGDRSVFTIQPEVEIINNNPESYEFTIKWKDVNSIDYFASLTGGEIADDSGGDDSGGDDSGGDDSGGDDSGGDDSGGDDSGGDGN</sequence>
<feature type="transmembrane region" description="Helical" evidence="2">
    <location>
        <begin position="6"/>
        <end position="25"/>
    </location>
</feature>
<dbReference type="Proteomes" id="UP000058925">
    <property type="component" value="Chromosome"/>
</dbReference>
<keyword evidence="2" id="KW-1133">Transmembrane helix</keyword>
<reference evidence="4" key="1">
    <citation type="submission" date="2015-10" db="EMBL/GenBank/DDBJ databases">
        <title>Niche specialization of a soil ammonia-oxidizing archaeon, Candidatus Nitrosocosmicus oleophilus.</title>
        <authorList>
            <person name="Jung M.-Y."/>
            <person name="Rhee S.-K."/>
        </authorList>
    </citation>
    <scope>NUCLEOTIDE SEQUENCE [LARGE SCALE GENOMIC DNA]</scope>
    <source>
        <strain evidence="4">MY3</strain>
    </source>
</reference>
<evidence type="ECO:0000313" key="4">
    <source>
        <dbReference type="Proteomes" id="UP000058925"/>
    </source>
</evidence>
<evidence type="ECO:0008006" key="5">
    <source>
        <dbReference type="Google" id="ProtNLM"/>
    </source>
</evidence>
<dbReference type="AlphaFoldDB" id="A0A654LZV4"/>
<keyword evidence="4" id="KW-1185">Reference proteome</keyword>
<organism evidence="3 4">
    <name type="scientific">Candidatus Nitrosocosmicus oleophilus</name>
    <dbReference type="NCBI Taxonomy" id="1353260"/>
    <lineage>
        <taxon>Archaea</taxon>
        <taxon>Nitrososphaerota</taxon>
        <taxon>Nitrososphaeria</taxon>
        <taxon>Nitrososphaerales</taxon>
        <taxon>Nitrososphaeraceae</taxon>
        <taxon>Candidatus Nitrosocosmicus</taxon>
    </lineage>
</organism>
<gene>
    <name evidence="3" type="ORF">NMY3_01598</name>
</gene>
<feature type="compositionally biased region" description="Acidic residues" evidence="1">
    <location>
        <begin position="141"/>
        <end position="180"/>
    </location>
</feature>
<name>A0A654LZV4_9ARCH</name>
<accession>A0A654LZV4</accession>
<dbReference type="KEGG" id="taa:NMY3_01598"/>
<evidence type="ECO:0000256" key="1">
    <source>
        <dbReference type="SAM" id="MobiDB-lite"/>
    </source>
</evidence>
<evidence type="ECO:0000256" key="2">
    <source>
        <dbReference type="SAM" id="Phobius"/>
    </source>
</evidence>
<dbReference type="EMBL" id="CP012850">
    <property type="protein sequence ID" value="ALI35801.1"/>
    <property type="molecule type" value="Genomic_DNA"/>
</dbReference>
<feature type="region of interest" description="Disordered" evidence="1">
    <location>
        <begin position="138"/>
        <end position="180"/>
    </location>
</feature>
<keyword evidence="2" id="KW-0812">Transmembrane</keyword>
<proteinExistence type="predicted"/>
<keyword evidence="2" id="KW-0472">Membrane</keyword>
<protein>
    <recommendedName>
        <fullName evidence="5">CARDB domain-containing protein</fullName>
    </recommendedName>
</protein>
<evidence type="ECO:0000313" key="3">
    <source>
        <dbReference type="EMBL" id="ALI35801.1"/>
    </source>
</evidence>